<evidence type="ECO:0000313" key="5">
    <source>
        <dbReference type="Proteomes" id="UP000230709"/>
    </source>
</evidence>
<proteinExistence type="predicted"/>
<keyword evidence="5" id="KW-1185">Reference proteome</keyword>
<keyword evidence="1" id="KW-0378">Hydrolase</keyword>
<dbReference type="SUPFAM" id="SSF50630">
    <property type="entry name" value="Acid proteases"/>
    <property type="match status" value="2"/>
</dbReference>
<dbReference type="Gene3D" id="2.40.70.10">
    <property type="entry name" value="Acid Proteases"/>
    <property type="match status" value="2"/>
</dbReference>
<dbReference type="GO" id="GO:0004190">
    <property type="term" value="F:aspartic-type endopeptidase activity"/>
    <property type="evidence" value="ECO:0007669"/>
    <property type="project" value="InterPro"/>
</dbReference>
<feature type="chain" id="PRO_5013541292" description="Peptidase A2 domain-containing protein" evidence="2">
    <location>
        <begin position="24"/>
        <end position="294"/>
    </location>
</feature>
<evidence type="ECO:0000259" key="3">
    <source>
        <dbReference type="PROSITE" id="PS50175"/>
    </source>
</evidence>
<dbReference type="InterPro" id="IPR001995">
    <property type="entry name" value="Peptidase_A2_cat"/>
</dbReference>
<accession>A0A2D2CZ48</accession>
<dbReference type="GO" id="GO:0006508">
    <property type="term" value="P:proteolysis"/>
    <property type="evidence" value="ECO:0007669"/>
    <property type="project" value="InterPro"/>
</dbReference>
<dbReference type="EMBL" id="CP023737">
    <property type="protein sequence ID" value="ATQ68021.1"/>
    <property type="molecule type" value="Genomic_DNA"/>
</dbReference>
<dbReference type="InterPro" id="IPR021109">
    <property type="entry name" value="Peptidase_aspartic_dom_sf"/>
</dbReference>
<feature type="signal peptide" evidence="2">
    <location>
        <begin position="1"/>
        <end position="23"/>
    </location>
</feature>
<keyword evidence="2" id="KW-0732">Signal</keyword>
<evidence type="ECO:0000256" key="1">
    <source>
        <dbReference type="ARBA" id="ARBA00022801"/>
    </source>
</evidence>
<dbReference type="AlphaFoldDB" id="A0A2D2CZ48"/>
<dbReference type="RefSeq" id="WP_004448172.1">
    <property type="nucleotide sequence ID" value="NZ_ADVE02000001.1"/>
</dbReference>
<dbReference type="PROSITE" id="PS50175">
    <property type="entry name" value="ASP_PROT_RETROV"/>
    <property type="match status" value="1"/>
</dbReference>
<organism evidence="4 5">
    <name type="scientific">Methylosinus trichosporium (strain ATCC 35070 / NCIMB 11131 / UNIQEM 75 / OB3b)</name>
    <dbReference type="NCBI Taxonomy" id="595536"/>
    <lineage>
        <taxon>Bacteria</taxon>
        <taxon>Pseudomonadati</taxon>
        <taxon>Pseudomonadota</taxon>
        <taxon>Alphaproteobacteria</taxon>
        <taxon>Hyphomicrobiales</taxon>
        <taxon>Methylocystaceae</taxon>
        <taxon>Methylosinus</taxon>
    </lineage>
</organism>
<sequence length="294" mass="31509">MIRFRSLIAALACLLAPSRAAFAEGSVVALDVTDGEHGGGRIHVAARFGNVQGPMRLDTGASSTRLRAAPWNAELPLVGQSRSESASGAVTRCADVEAQNVQLVAEQGNNIGRAKYVVTRCEDGAGDDLLGLDFFHNARFTLDVDGRRMAFPGAAGPLAPARRLGPDGRLVGVEARLGRAKLAGLIDSGAELSAVDRRFVERHRSLFRPVHEQAHARDAGGAALSAKLYKVAEIDFGAGRTLRDLYVIAYDFGSLRGVLGRDAPLILGVNALRPFLWTFDFTAPEAPKWRADRR</sequence>
<protein>
    <recommendedName>
        <fullName evidence="3">Peptidase A2 domain-containing protein</fullName>
    </recommendedName>
</protein>
<reference evidence="5" key="1">
    <citation type="submission" date="2017-10" db="EMBL/GenBank/DDBJ databases">
        <title>Completed PacBio SMRT sequence of Methylosinus trichosporium OB3b reveals presence of a third large plasmid.</title>
        <authorList>
            <person name="Charles T.C."/>
            <person name="Lynch M.D.J."/>
            <person name="Heil J.R."/>
            <person name="Cheng J."/>
        </authorList>
    </citation>
    <scope>NUCLEOTIDE SEQUENCE [LARGE SCALE GENOMIC DNA]</scope>
    <source>
        <strain evidence="5">OB3b</strain>
    </source>
</reference>
<evidence type="ECO:0000256" key="2">
    <source>
        <dbReference type="SAM" id="SignalP"/>
    </source>
</evidence>
<gene>
    <name evidence="4" type="ORF">CQW49_09070</name>
</gene>
<feature type="domain" description="Peptidase A2" evidence="3">
    <location>
        <begin position="182"/>
        <end position="263"/>
    </location>
</feature>
<dbReference type="Proteomes" id="UP000230709">
    <property type="component" value="Chromosome"/>
</dbReference>
<evidence type="ECO:0000313" key="4">
    <source>
        <dbReference type="EMBL" id="ATQ68021.1"/>
    </source>
</evidence>
<dbReference type="KEGG" id="mtw:CQW49_09070"/>
<name>A0A2D2CZ48_METT3</name>